<dbReference type="InterPro" id="IPR036291">
    <property type="entry name" value="NAD(P)-bd_dom_sf"/>
</dbReference>
<comment type="caution">
    <text evidence="1">The sequence shown here is derived from an EMBL/GenBank/DDBJ whole genome shotgun (WGS) entry which is preliminary data.</text>
</comment>
<gene>
    <name evidence="1" type="ORF">ANN_17374</name>
</gene>
<protein>
    <recommendedName>
        <fullName evidence="3">Short-chain dehydrogenase</fullName>
    </recommendedName>
</protein>
<dbReference type="PRINTS" id="PR00081">
    <property type="entry name" value="GDHRDH"/>
</dbReference>
<evidence type="ECO:0008006" key="3">
    <source>
        <dbReference type="Google" id="ProtNLM"/>
    </source>
</evidence>
<sequence length="142" mass="15520">CDTGFGYEFAKKLDSLGVLVFAGCLYSEGDGAKELKSSCSDKLKIIQLDVTQDEQVENAVKRVASILQENKKELWAVVNNAGIAFPGEVEWTPIDVFQKTYDVNTLGQVRVTNAFLSLLKKSKGRVVNVISAAGKTKRYAAL</sequence>
<organism evidence="1 2">
    <name type="scientific">Periplaneta americana</name>
    <name type="common">American cockroach</name>
    <name type="synonym">Blatta americana</name>
    <dbReference type="NCBI Taxonomy" id="6978"/>
    <lineage>
        <taxon>Eukaryota</taxon>
        <taxon>Metazoa</taxon>
        <taxon>Ecdysozoa</taxon>
        <taxon>Arthropoda</taxon>
        <taxon>Hexapoda</taxon>
        <taxon>Insecta</taxon>
        <taxon>Pterygota</taxon>
        <taxon>Neoptera</taxon>
        <taxon>Polyneoptera</taxon>
        <taxon>Dictyoptera</taxon>
        <taxon>Blattodea</taxon>
        <taxon>Blattoidea</taxon>
        <taxon>Blattidae</taxon>
        <taxon>Blattinae</taxon>
        <taxon>Periplaneta</taxon>
    </lineage>
</organism>
<dbReference type="PANTHER" id="PTHR43313">
    <property type="entry name" value="SHORT-CHAIN DEHYDROGENASE/REDUCTASE FAMILY 9C"/>
    <property type="match status" value="1"/>
</dbReference>
<accession>A0ABQ8STT1</accession>
<dbReference type="Pfam" id="PF00106">
    <property type="entry name" value="adh_short"/>
    <property type="match status" value="1"/>
</dbReference>
<dbReference type="PANTHER" id="PTHR43313:SF36">
    <property type="entry name" value="D-BETA-HYDROXYBUTYRATE DEHYDROGENASE, MITOCHONDRIAL"/>
    <property type="match status" value="1"/>
</dbReference>
<name>A0ABQ8STT1_PERAM</name>
<proteinExistence type="predicted"/>
<keyword evidence="2" id="KW-1185">Reference proteome</keyword>
<dbReference type="EMBL" id="JAJSOF020000021">
    <property type="protein sequence ID" value="KAJ4437239.1"/>
    <property type="molecule type" value="Genomic_DNA"/>
</dbReference>
<reference evidence="1 2" key="1">
    <citation type="journal article" date="2022" name="Allergy">
        <title>Genome assembly and annotation of Periplaneta americana reveal a comprehensive cockroach allergen profile.</title>
        <authorList>
            <person name="Wang L."/>
            <person name="Xiong Q."/>
            <person name="Saelim N."/>
            <person name="Wang L."/>
            <person name="Nong W."/>
            <person name="Wan A.T."/>
            <person name="Shi M."/>
            <person name="Liu X."/>
            <person name="Cao Q."/>
            <person name="Hui J.H.L."/>
            <person name="Sookrung N."/>
            <person name="Leung T.F."/>
            <person name="Tungtrongchitr A."/>
            <person name="Tsui S.K.W."/>
        </authorList>
    </citation>
    <scope>NUCLEOTIDE SEQUENCE [LARGE SCALE GENOMIC DNA]</scope>
    <source>
        <strain evidence="1">PWHHKU_190912</strain>
    </source>
</reference>
<dbReference type="InterPro" id="IPR002347">
    <property type="entry name" value="SDR_fam"/>
</dbReference>
<evidence type="ECO:0000313" key="2">
    <source>
        <dbReference type="Proteomes" id="UP001148838"/>
    </source>
</evidence>
<dbReference type="SUPFAM" id="SSF51735">
    <property type="entry name" value="NAD(P)-binding Rossmann-fold domains"/>
    <property type="match status" value="1"/>
</dbReference>
<dbReference type="Gene3D" id="3.40.50.720">
    <property type="entry name" value="NAD(P)-binding Rossmann-like Domain"/>
    <property type="match status" value="1"/>
</dbReference>
<dbReference type="Proteomes" id="UP001148838">
    <property type="component" value="Unassembled WGS sequence"/>
</dbReference>
<feature type="non-terminal residue" evidence="1">
    <location>
        <position position="1"/>
    </location>
</feature>
<evidence type="ECO:0000313" key="1">
    <source>
        <dbReference type="EMBL" id="KAJ4437239.1"/>
    </source>
</evidence>